<feature type="domain" description="Nephrocystin 3-like N-terminal" evidence="2">
    <location>
        <begin position="219"/>
        <end position="347"/>
    </location>
</feature>
<evidence type="ECO:0000259" key="2">
    <source>
        <dbReference type="Pfam" id="PF24883"/>
    </source>
</evidence>
<dbReference type="Pfam" id="PF24883">
    <property type="entry name" value="NPHP3_N"/>
    <property type="match status" value="1"/>
</dbReference>
<sequence>MHSEDAQDNPFVAVGGLPPSVPVPETGFQRTKSAAYEGFKLVLQGVYDCSDMFPPLKAAAGGLLTFIKIIDTVLENKKELEELKATLTAIILIIKKYREFNSLRALDHRIENFCQAITSQLKAVEHLQDHSWLVRAATGSKDADTILKTFRNIRSLCNVFQIDTELNIEGKVEDIHQRLTSSSIDKLNHQMTSYKTRHSPDSYGTPGGCMAGTRVKILEDLEAWASNPRSPNVYWMVGMFGTGKSTISHTLCEILEGKHMLGSSFFGSRASEKTNNARLIIPVIAHALARASPFIKYEVVKAIEEDPALAEPTYNNLDKQFKKLIYDPIRTLACKEARTYKIVVIDASPTFL</sequence>
<organism evidence="3 4">
    <name type="scientific">Agrocybe chaxingu</name>
    <dbReference type="NCBI Taxonomy" id="84603"/>
    <lineage>
        <taxon>Eukaryota</taxon>
        <taxon>Fungi</taxon>
        <taxon>Dikarya</taxon>
        <taxon>Basidiomycota</taxon>
        <taxon>Agaricomycotina</taxon>
        <taxon>Agaricomycetes</taxon>
        <taxon>Agaricomycetidae</taxon>
        <taxon>Agaricales</taxon>
        <taxon>Agaricineae</taxon>
        <taxon>Strophariaceae</taxon>
        <taxon>Agrocybe</taxon>
    </lineage>
</organism>
<dbReference type="CDD" id="cd21037">
    <property type="entry name" value="MLKL_NTD"/>
    <property type="match status" value="1"/>
</dbReference>
<evidence type="ECO:0000313" key="3">
    <source>
        <dbReference type="EMBL" id="KAJ3501567.1"/>
    </source>
</evidence>
<comment type="caution">
    <text evidence="3">The sequence shown here is derived from an EMBL/GenBank/DDBJ whole genome shotgun (WGS) entry which is preliminary data.</text>
</comment>
<evidence type="ECO:0000256" key="1">
    <source>
        <dbReference type="ARBA" id="ARBA00022737"/>
    </source>
</evidence>
<name>A0A9W8MQ06_9AGAR</name>
<keyword evidence="1" id="KW-0677">Repeat</keyword>
<keyword evidence="4" id="KW-1185">Reference proteome</keyword>
<evidence type="ECO:0000313" key="4">
    <source>
        <dbReference type="Proteomes" id="UP001148786"/>
    </source>
</evidence>
<proteinExistence type="predicted"/>
<dbReference type="SUPFAM" id="SSF52540">
    <property type="entry name" value="P-loop containing nucleoside triphosphate hydrolases"/>
    <property type="match status" value="1"/>
</dbReference>
<accession>A0A9W8MQ06</accession>
<dbReference type="InterPro" id="IPR059179">
    <property type="entry name" value="MLKL-like_MCAfunc"/>
</dbReference>
<gene>
    <name evidence="3" type="ORF">NLJ89_g9281</name>
</gene>
<dbReference type="AlphaFoldDB" id="A0A9W8MQ06"/>
<dbReference type="OrthoDB" id="3269932at2759"/>
<dbReference type="InterPro" id="IPR027417">
    <property type="entry name" value="P-loop_NTPase"/>
</dbReference>
<dbReference type="Proteomes" id="UP001148786">
    <property type="component" value="Unassembled WGS sequence"/>
</dbReference>
<dbReference type="EMBL" id="JANKHO010001416">
    <property type="protein sequence ID" value="KAJ3501567.1"/>
    <property type="molecule type" value="Genomic_DNA"/>
</dbReference>
<dbReference type="InterPro" id="IPR056884">
    <property type="entry name" value="NPHP3-like_N"/>
</dbReference>
<reference evidence="3" key="1">
    <citation type="submission" date="2022-07" db="EMBL/GenBank/DDBJ databases">
        <title>Genome Sequence of Agrocybe chaxingu.</title>
        <authorList>
            <person name="Buettner E."/>
        </authorList>
    </citation>
    <scope>NUCLEOTIDE SEQUENCE</scope>
    <source>
        <strain evidence="3">MP-N11</strain>
    </source>
</reference>
<protein>
    <recommendedName>
        <fullName evidence="2">Nephrocystin 3-like N-terminal domain-containing protein</fullName>
    </recommendedName>
</protein>